<dbReference type="PANTHER" id="PTHR13182">
    <property type="entry name" value="ZINC FINGER PROTEIN 622"/>
    <property type="match status" value="1"/>
</dbReference>
<gene>
    <name evidence="3" type="ORF">B0T19DRAFT_352839</name>
</gene>
<reference evidence="3" key="2">
    <citation type="submission" date="2023-06" db="EMBL/GenBank/DDBJ databases">
        <authorList>
            <consortium name="Lawrence Berkeley National Laboratory"/>
            <person name="Haridas S."/>
            <person name="Hensen N."/>
            <person name="Bonometti L."/>
            <person name="Westerberg I."/>
            <person name="Brannstrom I.O."/>
            <person name="Guillou S."/>
            <person name="Cros-Aarteil S."/>
            <person name="Calhoun S."/>
            <person name="Kuo A."/>
            <person name="Mondo S."/>
            <person name="Pangilinan J."/>
            <person name="Riley R."/>
            <person name="Labutti K."/>
            <person name="Andreopoulos B."/>
            <person name="Lipzen A."/>
            <person name="Chen C."/>
            <person name="Yanf M."/>
            <person name="Daum C."/>
            <person name="Ng V."/>
            <person name="Clum A."/>
            <person name="Steindorff A."/>
            <person name="Ohm R."/>
            <person name="Martin F."/>
            <person name="Silar P."/>
            <person name="Natvig D."/>
            <person name="Lalanne C."/>
            <person name="Gautier V."/>
            <person name="Ament-Velasquez S.L."/>
            <person name="Kruys A."/>
            <person name="Hutchinson M.I."/>
            <person name="Powell A.J."/>
            <person name="Barry K."/>
            <person name="Miller A.N."/>
            <person name="Grigoriev I.V."/>
            <person name="Debuchy R."/>
            <person name="Gladieux P."/>
            <person name="Thoren M.H."/>
            <person name="Johannesson H."/>
        </authorList>
    </citation>
    <scope>NUCLEOTIDE SEQUENCE</scope>
    <source>
        <strain evidence="3">SMH4131-1</strain>
    </source>
</reference>
<accession>A0AAE0MKA1</accession>
<evidence type="ECO:0000313" key="3">
    <source>
        <dbReference type="EMBL" id="KAK3334204.1"/>
    </source>
</evidence>
<feature type="region of interest" description="Disordered" evidence="1">
    <location>
        <begin position="156"/>
        <end position="255"/>
    </location>
</feature>
<dbReference type="Proteomes" id="UP001286456">
    <property type="component" value="Unassembled WGS sequence"/>
</dbReference>
<sequence length="351" mass="39258">MISSTRHSAGASTSGSDSPDRTTTNSRTLPVRRVGSSILASTGDVITEQDNEVETPEAPDFNLSRCLFCNRVNFDVNDNLEHMLKTHGLFIPDRDRLVVDIETLLTYFHLVIFGDFECLYCGTQRSTAQAAQQHMMGKGHCKFDLADEDSEFRDFYDVSSDGEHDDDDDPEETSDTAELSGEEKESSTVPVKIRKPGFVQPTDTTLRLASGKLLSHRTARQARPRHHRPETGESTESHIEHDMYTPSSPNTANQPTASNAIAQEAPHSTALTRSEKRNDFTSRQLVQLRAADRQSLMHLSTAEQRAVLATQKKQMEKGRRAERSMQRRVERMGNKTLMMHFKPDVPGPANG</sequence>
<feature type="region of interest" description="Disordered" evidence="1">
    <location>
        <begin position="1"/>
        <end position="29"/>
    </location>
</feature>
<reference evidence="3" key="1">
    <citation type="journal article" date="2023" name="Mol. Phylogenet. Evol.">
        <title>Genome-scale phylogeny and comparative genomics of the fungal order Sordariales.</title>
        <authorList>
            <person name="Hensen N."/>
            <person name="Bonometti L."/>
            <person name="Westerberg I."/>
            <person name="Brannstrom I.O."/>
            <person name="Guillou S."/>
            <person name="Cros-Aarteil S."/>
            <person name="Calhoun S."/>
            <person name="Haridas S."/>
            <person name="Kuo A."/>
            <person name="Mondo S."/>
            <person name="Pangilinan J."/>
            <person name="Riley R."/>
            <person name="LaButti K."/>
            <person name="Andreopoulos B."/>
            <person name="Lipzen A."/>
            <person name="Chen C."/>
            <person name="Yan M."/>
            <person name="Daum C."/>
            <person name="Ng V."/>
            <person name="Clum A."/>
            <person name="Steindorff A."/>
            <person name="Ohm R.A."/>
            <person name="Martin F."/>
            <person name="Silar P."/>
            <person name="Natvig D.O."/>
            <person name="Lalanne C."/>
            <person name="Gautier V."/>
            <person name="Ament-Velasquez S.L."/>
            <person name="Kruys A."/>
            <person name="Hutchinson M.I."/>
            <person name="Powell A.J."/>
            <person name="Barry K."/>
            <person name="Miller A.N."/>
            <person name="Grigoriev I.V."/>
            <person name="Debuchy R."/>
            <person name="Gladieux P."/>
            <person name="Hiltunen Thoren M."/>
            <person name="Johannesson H."/>
        </authorList>
    </citation>
    <scope>NUCLEOTIDE SEQUENCE</scope>
    <source>
        <strain evidence="3">SMH4131-1</strain>
    </source>
</reference>
<dbReference type="InterPro" id="IPR040025">
    <property type="entry name" value="Znf622/Rei1/Reh1"/>
</dbReference>
<comment type="caution">
    <text evidence="3">The sequence shown here is derived from an EMBL/GenBank/DDBJ whole genome shotgun (WGS) entry which is preliminary data.</text>
</comment>
<evidence type="ECO:0000259" key="2">
    <source>
        <dbReference type="Pfam" id="PF12756"/>
    </source>
</evidence>
<feature type="compositionally biased region" description="Polar residues" evidence="1">
    <location>
        <begin position="1"/>
        <end position="28"/>
    </location>
</feature>
<dbReference type="Pfam" id="PF12756">
    <property type="entry name" value="zf-C2H2_2"/>
    <property type="match status" value="1"/>
</dbReference>
<feature type="compositionally biased region" description="Basic and acidic residues" evidence="1">
    <location>
        <begin position="229"/>
        <end position="243"/>
    </location>
</feature>
<dbReference type="GO" id="GO:0042273">
    <property type="term" value="P:ribosomal large subunit biogenesis"/>
    <property type="evidence" value="ECO:0007669"/>
    <property type="project" value="TreeGrafter"/>
</dbReference>
<feature type="compositionally biased region" description="Acidic residues" evidence="1">
    <location>
        <begin position="163"/>
        <end position="175"/>
    </location>
</feature>
<keyword evidence="4" id="KW-1185">Reference proteome</keyword>
<dbReference type="PANTHER" id="PTHR13182:SF8">
    <property type="entry name" value="CYTOPLASMIC 60S SUBUNIT BIOGENESIS FACTOR ZNF622"/>
    <property type="match status" value="1"/>
</dbReference>
<feature type="compositionally biased region" description="Polar residues" evidence="1">
    <location>
        <begin position="245"/>
        <end position="255"/>
    </location>
</feature>
<organism evidence="3 4">
    <name type="scientific">Cercophora scortea</name>
    <dbReference type="NCBI Taxonomy" id="314031"/>
    <lineage>
        <taxon>Eukaryota</taxon>
        <taxon>Fungi</taxon>
        <taxon>Dikarya</taxon>
        <taxon>Ascomycota</taxon>
        <taxon>Pezizomycotina</taxon>
        <taxon>Sordariomycetes</taxon>
        <taxon>Sordariomycetidae</taxon>
        <taxon>Sordariales</taxon>
        <taxon>Lasiosphaeriaceae</taxon>
        <taxon>Cercophora</taxon>
    </lineage>
</organism>
<dbReference type="GO" id="GO:0030687">
    <property type="term" value="C:preribosome, large subunit precursor"/>
    <property type="evidence" value="ECO:0007669"/>
    <property type="project" value="TreeGrafter"/>
</dbReference>
<evidence type="ECO:0000256" key="1">
    <source>
        <dbReference type="SAM" id="MobiDB-lite"/>
    </source>
</evidence>
<protein>
    <submittedName>
        <fullName evidence="3">C2h2 finger domain-containing protein</fullName>
    </submittedName>
</protein>
<proteinExistence type="predicted"/>
<evidence type="ECO:0000313" key="4">
    <source>
        <dbReference type="Proteomes" id="UP001286456"/>
    </source>
</evidence>
<dbReference type="AlphaFoldDB" id="A0AAE0MKA1"/>
<feature type="compositionally biased region" description="Basic residues" evidence="1">
    <location>
        <begin position="214"/>
        <end position="228"/>
    </location>
</feature>
<feature type="domain" description="ZN622/Rei1/Reh1 zinc finger C2H2-type" evidence="2">
    <location>
        <begin position="66"/>
        <end position="161"/>
    </location>
</feature>
<feature type="region of interest" description="Disordered" evidence="1">
    <location>
        <begin position="332"/>
        <end position="351"/>
    </location>
</feature>
<dbReference type="InterPro" id="IPR036236">
    <property type="entry name" value="Znf_C2H2_sf"/>
</dbReference>
<name>A0AAE0MKA1_9PEZI</name>
<dbReference type="EMBL" id="JAUEPO010000002">
    <property type="protein sequence ID" value="KAK3334204.1"/>
    <property type="molecule type" value="Genomic_DNA"/>
</dbReference>
<dbReference type="InterPro" id="IPR041661">
    <property type="entry name" value="ZN622/Rei1/Reh1_Znf-C2H2"/>
</dbReference>
<dbReference type="SUPFAM" id="SSF57667">
    <property type="entry name" value="beta-beta-alpha zinc fingers"/>
    <property type="match status" value="1"/>
</dbReference>